<dbReference type="CDD" id="cd03794">
    <property type="entry name" value="GT4_WbuB-like"/>
    <property type="match status" value="1"/>
</dbReference>
<keyword evidence="4" id="KW-1185">Reference proteome</keyword>
<accession>A0ABZ0QRW8</accession>
<name>A0ABZ0QRW8_9FIRM</name>
<evidence type="ECO:0000259" key="2">
    <source>
        <dbReference type="Pfam" id="PF13579"/>
    </source>
</evidence>
<dbReference type="Pfam" id="PF13692">
    <property type="entry name" value="Glyco_trans_1_4"/>
    <property type="match status" value="1"/>
</dbReference>
<proteinExistence type="predicted"/>
<dbReference type="RefSeq" id="WP_318751592.1">
    <property type="nucleotide sequence ID" value="NZ_CP132508.1"/>
</dbReference>
<sequence length="469" mass="52063">MRSGFPVGPPGQHRDRRRARGVPDVVRPSASGRSEGRASPGFRPGARLTVAAARRLHPGIPPVLPGGPGWVYAVCALFAAGGFVKEPGATLQWTLAYLFLGGAVDLAARAVTRAAAPRTKGVVILRSNPVAPDPRVERVARTLAREGFKVTVVARDREGRLPPLEMAPYGPVVRLRARGRYGAGLRNLLALLRWQLQLVGWLLSHRRRYAVIHACDFDTLLPALFLKLLLGKRVVYDIFDWYADAVRGMPGCLRRWLARLDAWLLQWADAVILADENRLPQLGKARPRRLEIVYNSPDWDPDDVIRGLPSRRGLRVAYIGLLQADRGLLELIEVMGRHPDWELDLGGFGAEEYLIRGAAAALPIVRFHGRVSPHRCMEVYVRADVLVATYDPSIPNYRYSSPNKLFEAMRLGKPIVVAEGTGIDRRVKAWDLGHVVPYGDTDSLETALEEAAGWTGEERRAFAVRVRRI</sequence>
<gene>
    <name evidence="3" type="ORF">Q5761_03330</name>
</gene>
<dbReference type="SUPFAM" id="SSF53756">
    <property type="entry name" value="UDP-Glycosyltransferase/glycogen phosphorylase"/>
    <property type="match status" value="1"/>
</dbReference>
<dbReference type="InterPro" id="IPR028098">
    <property type="entry name" value="Glyco_trans_4-like_N"/>
</dbReference>
<dbReference type="EMBL" id="CP132508">
    <property type="protein sequence ID" value="WPD20234.1"/>
    <property type="molecule type" value="Genomic_DNA"/>
</dbReference>
<dbReference type="PANTHER" id="PTHR12526:SF636">
    <property type="entry name" value="BLL3647 PROTEIN"/>
    <property type="match status" value="1"/>
</dbReference>
<dbReference type="PANTHER" id="PTHR12526">
    <property type="entry name" value="GLYCOSYLTRANSFERASE"/>
    <property type="match status" value="1"/>
</dbReference>
<protein>
    <submittedName>
        <fullName evidence="3">Glycosyltransferase family 4 protein</fullName>
    </submittedName>
</protein>
<evidence type="ECO:0000256" key="1">
    <source>
        <dbReference type="SAM" id="MobiDB-lite"/>
    </source>
</evidence>
<feature type="region of interest" description="Disordered" evidence="1">
    <location>
        <begin position="1"/>
        <end position="43"/>
    </location>
</feature>
<organism evidence="3 4">
    <name type="scientific">Thermaerobacter composti</name>
    <dbReference type="NCBI Taxonomy" id="554949"/>
    <lineage>
        <taxon>Bacteria</taxon>
        <taxon>Bacillati</taxon>
        <taxon>Bacillota</taxon>
        <taxon>Clostridia</taxon>
        <taxon>Eubacteriales</taxon>
        <taxon>Clostridiales Family XVII. Incertae Sedis</taxon>
        <taxon>Thermaerobacter</taxon>
    </lineage>
</organism>
<evidence type="ECO:0000313" key="3">
    <source>
        <dbReference type="EMBL" id="WPD20234.1"/>
    </source>
</evidence>
<dbReference type="Gene3D" id="3.40.50.2000">
    <property type="entry name" value="Glycogen Phosphorylase B"/>
    <property type="match status" value="2"/>
</dbReference>
<dbReference type="Pfam" id="PF13579">
    <property type="entry name" value="Glyco_trans_4_4"/>
    <property type="match status" value="1"/>
</dbReference>
<dbReference type="Proteomes" id="UP001304683">
    <property type="component" value="Chromosome"/>
</dbReference>
<reference evidence="3 4" key="1">
    <citation type="submission" date="2023-08" db="EMBL/GenBank/DDBJ databases">
        <title>Genome sequence of Thermaerobacter compostii strain Ins1, a spore-forming filamentous bacterium isolated from a deep geothermal reservoir.</title>
        <authorList>
            <person name="Bregnard D."/>
            <person name="Gonzalez D."/>
            <person name="Junier P."/>
        </authorList>
    </citation>
    <scope>NUCLEOTIDE SEQUENCE [LARGE SCALE GENOMIC DNA]</scope>
    <source>
        <strain evidence="3 4">Ins1</strain>
    </source>
</reference>
<evidence type="ECO:0000313" key="4">
    <source>
        <dbReference type="Proteomes" id="UP001304683"/>
    </source>
</evidence>
<feature type="domain" description="Glycosyltransferase subfamily 4-like N-terminal" evidence="2">
    <location>
        <begin position="134"/>
        <end position="274"/>
    </location>
</feature>